<accession>G0PF01</accession>
<name>G0PF01_CAEBE</name>
<dbReference type="OrthoDB" id="510539at2759"/>
<reference evidence="2" key="1">
    <citation type="submission" date="2011-07" db="EMBL/GenBank/DDBJ databases">
        <authorList>
            <consortium name="Caenorhabditis brenneri Sequencing and Analysis Consortium"/>
            <person name="Wilson R.K."/>
        </authorList>
    </citation>
    <scope>NUCLEOTIDE SEQUENCE [LARGE SCALE GENOMIC DNA]</scope>
    <source>
        <strain evidence="2">PB2801</strain>
    </source>
</reference>
<dbReference type="STRING" id="135651.G0PF01"/>
<dbReference type="Proteomes" id="UP000008068">
    <property type="component" value="Unassembled WGS sequence"/>
</dbReference>
<proteinExistence type="predicted"/>
<gene>
    <name evidence="1" type="ORF">CAEBREN_16953</name>
</gene>
<evidence type="ECO:0000313" key="2">
    <source>
        <dbReference type="Proteomes" id="UP000008068"/>
    </source>
</evidence>
<sequence>MSTFEKTALFSTNSTNILPASRILLHSVKTIDELQQIRGLLVNWGPLLTLHFEYLERYLLWVSSVSQGVLHQFFAADLSNF</sequence>
<dbReference type="InParanoid" id="G0PF01"/>
<organism evidence="2">
    <name type="scientific">Caenorhabditis brenneri</name>
    <name type="common">Nematode worm</name>
    <dbReference type="NCBI Taxonomy" id="135651"/>
    <lineage>
        <taxon>Eukaryota</taxon>
        <taxon>Metazoa</taxon>
        <taxon>Ecdysozoa</taxon>
        <taxon>Nematoda</taxon>
        <taxon>Chromadorea</taxon>
        <taxon>Rhabditida</taxon>
        <taxon>Rhabditina</taxon>
        <taxon>Rhabditomorpha</taxon>
        <taxon>Rhabditoidea</taxon>
        <taxon>Rhabditidae</taxon>
        <taxon>Peloderinae</taxon>
        <taxon>Caenorhabditis</taxon>
    </lineage>
</organism>
<evidence type="ECO:0000313" key="1">
    <source>
        <dbReference type="EMBL" id="EGT53459.1"/>
    </source>
</evidence>
<dbReference type="eggNOG" id="KOG1046">
    <property type="taxonomic scope" value="Eukaryota"/>
</dbReference>
<dbReference type="HOGENOM" id="CLU_618527_0_0_1"/>
<dbReference type="AlphaFoldDB" id="G0PF01"/>
<protein>
    <submittedName>
        <fullName evidence="1">Uncharacterized protein</fullName>
    </submittedName>
</protein>
<dbReference type="EMBL" id="GL380337">
    <property type="protein sequence ID" value="EGT53459.1"/>
    <property type="molecule type" value="Genomic_DNA"/>
</dbReference>
<dbReference type="OMA" id="VNWGPLL"/>
<keyword evidence="2" id="KW-1185">Reference proteome</keyword>